<dbReference type="OrthoDB" id="10020990at2759"/>
<dbReference type="SMART" id="SM00355">
    <property type="entry name" value="ZnF_C2H2"/>
    <property type="match status" value="4"/>
</dbReference>
<protein>
    <recommendedName>
        <fullName evidence="12">C2H2-type domain-containing protein</fullName>
    </recommendedName>
</protein>
<dbReference type="FunFam" id="3.30.160.60:FF:001485">
    <property type="entry name" value="Krueppel-related zinc finger protein"/>
    <property type="match status" value="1"/>
</dbReference>
<keyword evidence="8" id="KW-0804">Transcription</keyword>
<comment type="subcellular location">
    <subcellularLocation>
        <location evidence="1">Nucleus</location>
    </subcellularLocation>
</comment>
<reference evidence="13" key="1">
    <citation type="submission" date="2019-04" db="EMBL/GenBank/DDBJ databases">
        <title>An insight into the mialome of Ixodes scapularis.</title>
        <authorList>
            <person name="Ribeiro J.M."/>
            <person name="Mather T.N."/>
            <person name="Karim S."/>
        </authorList>
    </citation>
    <scope>NUCLEOTIDE SEQUENCE</scope>
</reference>
<dbReference type="FunFam" id="3.30.160.60:FF:000229">
    <property type="entry name" value="Zinc finger protein 90 homolog"/>
    <property type="match status" value="1"/>
</dbReference>
<feature type="domain" description="C2H2-type" evidence="12">
    <location>
        <begin position="109"/>
        <end position="136"/>
    </location>
</feature>
<accession>A0A4D5RRT1</accession>
<dbReference type="VEuPathDB" id="VectorBase:ISCW007752"/>
<feature type="domain" description="C2H2-type" evidence="12">
    <location>
        <begin position="165"/>
        <end position="192"/>
    </location>
</feature>
<dbReference type="PROSITE" id="PS00028">
    <property type="entry name" value="ZINC_FINGER_C2H2_1"/>
    <property type="match status" value="3"/>
</dbReference>
<keyword evidence="7" id="KW-0238">DNA-binding</keyword>
<dbReference type="VEuPathDB" id="VectorBase:ISCP_001486"/>
<evidence type="ECO:0000256" key="1">
    <source>
        <dbReference type="ARBA" id="ARBA00004123"/>
    </source>
</evidence>
<dbReference type="PANTHER" id="PTHR23226">
    <property type="entry name" value="ZINC FINGER AND SCAN DOMAIN-CONTAINING"/>
    <property type="match status" value="1"/>
</dbReference>
<evidence type="ECO:0000256" key="6">
    <source>
        <dbReference type="ARBA" id="ARBA00023015"/>
    </source>
</evidence>
<keyword evidence="2" id="KW-0479">Metal-binding</keyword>
<evidence type="ECO:0000256" key="5">
    <source>
        <dbReference type="ARBA" id="ARBA00022833"/>
    </source>
</evidence>
<dbReference type="VEuPathDB" id="VectorBase:ISCI007752"/>
<feature type="region of interest" description="Disordered" evidence="11">
    <location>
        <begin position="68"/>
        <end position="93"/>
    </location>
</feature>
<dbReference type="FunFam" id="3.30.160.60:FF:003017">
    <property type="entry name" value="Si:cabz01054396.2"/>
    <property type="match status" value="1"/>
</dbReference>
<dbReference type="PANTHER" id="PTHR23226:SF371">
    <property type="entry name" value="ZINC FINGER PROTEIN 112-LIKE PROTEIN"/>
    <property type="match status" value="1"/>
</dbReference>
<dbReference type="SUPFAM" id="SSF57667">
    <property type="entry name" value="beta-beta-alpha zinc fingers"/>
    <property type="match status" value="2"/>
</dbReference>
<keyword evidence="3" id="KW-0677">Repeat</keyword>
<dbReference type="GO" id="GO:0008270">
    <property type="term" value="F:zinc ion binding"/>
    <property type="evidence" value="ECO:0007669"/>
    <property type="project" value="UniProtKB-KW"/>
</dbReference>
<dbReference type="InterPro" id="IPR013087">
    <property type="entry name" value="Znf_C2H2_type"/>
</dbReference>
<evidence type="ECO:0000259" key="12">
    <source>
        <dbReference type="PROSITE" id="PS50157"/>
    </source>
</evidence>
<dbReference type="Pfam" id="PF00096">
    <property type="entry name" value="zf-C2H2"/>
    <property type="match status" value="3"/>
</dbReference>
<feature type="domain" description="C2H2-type" evidence="12">
    <location>
        <begin position="193"/>
        <end position="217"/>
    </location>
</feature>
<evidence type="ECO:0000256" key="8">
    <source>
        <dbReference type="ARBA" id="ARBA00023163"/>
    </source>
</evidence>
<dbReference type="Gene3D" id="3.30.160.60">
    <property type="entry name" value="Classic Zinc Finger"/>
    <property type="match status" value="3"/>
</dbReference>
<evidence type="ECO:0000256" key="3">
    <source>
        <dbReference type="ARBA" id="ARBA00022737"/>
    </source>
</evidence>
<dbReference type="AlphaFoldDB" id="A0A4D5RRT1"/>
<evidence type="ECO:0000256" key="11">
    <source>
        <dbReference type="SAM" id="MobiDB-lite"/>
    </source>
</evidence>
<feature type="compositionally biased region" description="Basic and acidic residues" evidence="11">
    <location>
        <begin position="68"/>
        <end position="78"/>
    </location>
</feature>
<evidence type="ECO:0000256" key="2">
    <source>
        <dbReference type="ARBA" id="ARBA00022723"/>
    </source>
</evidence>
<dbReference type="GO" id="GO:0003677">
    <property type="term" value="F:DNA binding"/>
    <property type="evidence" value="ECO:0007669"/>
    <property type="project" value="UniProtKB-KW"/>
</dbReference>
<dbReference type="InterPro" id="IPR036236">
    <property type="entry name" value="Znf_C2H2_sf"/>
</dbReference>
<organism evidence="13">
    <name type="scientific">Ixodes scapularis</name>
    <name type="common">Black-legged tick</name>
    <name type="synonym">Deer tick</name>
    <dbReference type="NCBI Taxonomy" id="6945"/>
    <lineage>
        <taxon>Eukaryota</taxon>
        <taxon>Metazoa</taxon>
        <taxon>Ecdysozoa</taxon>
        <taxon>Arthropoda</taxon>
        <taxon>Chelicerata</taxon>
        <taxon>Arachnida</taxon>
        <taxon>Acari</taxon>
        <taxon>Parasitiformes</taxon>
        <taxon>Ixodida</taxon>
        <taxon>Ixodoidea</taxon>
        <taxon>Ixodidae</taxon>
        <taxon>Ixodinae</taxon>
        <taxon>Ixodes</taxon>
    </lineage>
</organism>
<feature type="domain" description="C2H2-type" evidence="12">
    <location>
        <begin position="137"/>
        <end position="164"/>
    </location>
</feature>
<keyword evidence="4 10" id="KW-0863">Zinc-finger</keyword>
<dbReference type="GO" id="GO:0006355">
    <property type="term" value="P:regulation of DNA-templated transcription"/>
    <property type="evidence" value="ECO:0007669"/>
    <property type="project" value="UniProtKB-ARBA"/>
</dbReference>
<keyword evidence="5" id="KW-0862">Zinc</keyword>
<evidence type="ECO:0000256" key="9">
    <source>
        <dbReference type="ARBA" id="ARBA00023242"/>
    </source>
</evidence>
<sequence>MLSEIAQAAFTGESESVSNKDRGRVFPFHRAGLDWQPWKTRHVGRTNIGVSSAINLLATTETITPDCAEPKQGDRVERLSGGNSKGDLTRRSNWPSTHQRKMYQSPYEHRCRYCSFSSGDACDVAAHEWTHRKEKPFRCSMCDSTFTQKSSLAYHERLHTGERPFKCQTCGRAFISRRDLVRHERVHTGEKPFKCDSCPRAFSDKSNLIAHQRRHQM</sequence>
<keyword evidence="9" id="KW-0539">Nucleus</keyword>
<evidence type="ECO:0000256" key="10">
    <source>
        <dbReference type="PROSITE-ProRule" id="PRU00042"/>
    </source>
</evidence>
<dbReference type="GeneID" id="115325401"/>
<dbReference type="EMBL" id="GHJT01005972">
    <property type="protein sequence ID" value="MOY39943.1"/>
    <property type="molecule type" value="Transcribed_RNA"/>
</dbReference>
<name>A0A4D5RRT1_IXOSC</name>
<evidence type="ECO:0000256" key="7">
    <source>
        <dbReference type="ARBA" id="ARBA00023125"/>
    </source>
</evidence>
<dbReference type="PROSITE" id="PS50157">
    <property type="entry name" value="ZINC_FINGER_C2H2_2"/>
    <property type="match status" value="4"/>
</dbReference>
<evidence type="ECO:0000313" key="13">
    <source>
        <dbReference type="EMBL" id="MOY39943.1"/>
    </source>
</evidence>
<dbReference type="GO" id="GO:0005634">
    <property type="term" value="C:nucleus"/>
    <property type="evidence" value="ECO:0007669"/>
    <property type="project" value="UniProtKB-SubCell"/>
</dbReference>
<proteinExistence type="predicted"/>
<evidence type="ECO:0000256" key="4">
    <source>
        <dbReference type="ARBA" id="ARBA00022771"/>
    </source>
</evidence>
<dbReference type="RefSeq" id="XP_040061221.1">
    <property type="nucleotide sequence ID" value="XM_040205287.3"/>
</dbReference>
<feature type="non-terminal residue" evidence="13">
    <location>
        <position position="217"/>
    </location>
</feature>
<keyword evidence="6" id="KW-0805">Transcription regulation</keyword>